<keyword evidence="1" id="KW-1185">Reference proteome</keyword>
<proteinExistence type="predicted"/>
<dbReference type="Proteomes" id="UP000887565">
    <property type="component" value="Unplaced"/>
</dbReference>
<dbReference type="AlphaFoldDB" id="A0A915I7Z0"/>
<accession>A0A915I7Z0</accession>
<reference evidence="2" key="1">
    <citation type="submission" date="2022-11" db="UniProtKB">
        <authorList>
            <consortium name="WormBaseParasite"/>
        </authorList>
    </citation>
    <scope>IDENTIFICATION</scope>
</reference>
<sequence>MRFKVYNRRWPGLRLTLCNLGLSKRRRLRETRCCQRRRRPVSEMLAIAHRGHIYRCAPTMGVAPTMTLVAGPNIPTVLALATPPPM</sequence>
<organism evidence="1 2">
    <name type="scientific">Romanomermis culicivorax</name>
    <name type="common">Nematode worm</name>
    <dbReference type="NCBI Taxonomy" id="13658"/>
    <lineage>
        <taxon>Eukaryota</taxon>
        <taxon>Metazoa</taxon>
        <taxon>Ecdysozoa</taxon>
        <taxon>Nematoda</taxon>
        <taxon>Enoplea</taxon>
        <taxon>Dorylaimia</taxon>
        <taxon>Mermithida</taxon>
        <taxon>Mermithoidea</taxon>
        <taxon>Mermithidae</taxon>
        <taxon>Romanomermis</taxon>
    </lineage>
</organism>
<dbReference type="WBParaSite" id="nRc.2.0.1.t09981-RA">
    <property type="protein sequence ID" value="nRc.2.0.1.t09981-RA"/>
    <property type="gene ID" value="nRc.2.0.1.g09981"/>
</dbReference>
<evidence type="ECO:0000313" key="1">
    <source>
        <dbReference type="Proteomes" id="UP000887565"/>
    </source>
</evidence>
<evidence type="ECO:0000313" key="2">
    <source>
        <dbReference type="WBParaSite" id="nRc.2.0.1.t09981-RA"/>
    </source>
</evidence>
<name>A0A915I7Z0_ROMCU</name>
<protein>
    <submittedName>
        <fullName evidence="2">Uncharacterized protein</fullName>
    </submittedName>
</protein>